<protein>
    <submittedName>
        <fullName evidence="1">Uncharacterized protein</fullName>
    </submittedName>
</protein>
<dbReference type="Proteomes" id="UP000268096">
    <property type="component" value="Unassembled WGS sequence"/>
</dbReference>
<reference evidence="1 2" key="1">
    <citation type="submission" date="2018-08" db="EMBL/GenBank/DDBJ databases">
        <title>Recombination of ecologically and evolutionarily significant loci maintains genetic cohesion in the Pseudomonas syringae species complex.</title>
        <authorList>
            <person name="Dillon M."/>
            <person name="Thakur S."/>
            <person name="Almeida R.N.D."/>
            <person name="Weir B.S."/>
            <person name="Guttman D.S."/>
        </authorList>
    </citation>
    <scope>NUCLEOTIDE SEQUENCE [LARGE SCALE GENOMIC DNA]</scope>
    <source>
        <strain evidence="1 2">ICMP 16926</strain>
    </source>
</reference>
<dbReference type="RefSeq" id="WP_259642019.1">
    <property type="nucleotide sequence ID" value="NZ_LJRH01000252.1"/>
</dbReference>
<sequence length="42" mass="4697">MNTHAAPARSISKGSIIEAWIGDTSFTEHSHYQTPFSIHTIR</sequence>
<proteinExistence type="predicted"/>
<gene>
    <name evidence="1" type="ORF">ALP48_03515</name>
</gene>
<dbReference type="EMBL" id="RBTH01000180">
    <property type="protein sequence ID" value="RMT46209.1"/>
    <property type="molecule type" value="Genomic_DNA"/>
</dbReference>
<evidence type="ECO:0000313" key="2">
    <source>
        <dbReference type="Proteomes" id="UP000268096"/>
    </source>
</evidence>
<organism evidence="1 2">
    <name type="scientific">Pseudomonas syringae pv. solidagae</name>
    <dbReference type="NCBI Taxonomy" id="264458"/>
    <lineage>
        <taxon>Bacteria</taxon>
        <taxon>Pseudomonadati</taxon>
        <taxon>Pseudomonadota</taxon>
        <taxon>Gammaproteobacteria</taxon>
        <taxon>Pseudomonadales</taxon>
        <taxon>Pseudomonadaceae</taxon>
        <taxon>Pseudomonas</taxon>
        <taxon>Pseudomonas syringae</taxon>
    </lineage>
</organism>
<evidence type="ECO:0000313" key="1">
    <source>
        <dbReference type="EMBL" id="RMT46209.1"/>
    </source>
</evidence>
<name>A0A0Q0CB14_PSESX</name>
<accession>A0A0Q0CB14</accession>
<dbReference type="AlphaFoldDB" id="A0A0Q0CB14"/>
<comment type="caution">
    <text evidence="1">The sequence shown here is derived from an EMBL/GenBank/DDBJ whole genome shotgun (WGS) entry which is preliminary data.</text>
</comment>